<organism evidence="1 2">
    <name type="scientific">Persea americana</name>
    <name type="common">Avocado</name>
    <dbReference type="NCBI Taxonomy" id="3435"/>
    <lineage>
        <taxon>Eukaryota</taxon>
        <taxon>Viridiplantae</taxon>
        <taxon>Streptophyta</taxon>
        <taxon>Embryophyta</taxon>
        <taxon>Tracheophyta</taxon>
        <taxon>Spermatophyta</taxon>
        <taxon>Magnoliopsida</taxon>
        <taxon>Magnoliidae</taxon>
        <taxon>Laurales</taxon>
        <taxon>Lauraceae</taxon>
        <taxon>Persea</taxon>
    </lineage>
</organism>
<comment type="caution">
    <text evidence="1">The sequence shown here is derived from an EMBL/GenBank/DDBJ whole genome shotgun (WGS) entry which is preliminary data.</text>
</comment>
<name>A0ACC2M3M5_PERAE</name>
<dbReference type="Proteomes" id="UP001234297">
    <property type="component" value="Chromosome 5"/>
</dbReference>
<dbReference type="EMBL" id="CM056813">
    <property type="protein sequence ID" value="KAJ8640235.1"/>
    <property type="molecule type" value="Genomic_DNA"/>
</dbReference>
<protein>
    <submittedName>
        <fullName evidence="1">Uncharacterized protein</fullName>
    </submittedName>
</protein>
<proteinExistence type="predicted"/>
<accession>A0ACC2M3M5</accession>
<sequence>MPSQATQFNDSGFSPAKSRANQCTLQLTVKQISDADQASDDKSNFIIDGVDVNSVTLVGMVTNKVEKITDVNFTLDDGTGRIDIHRWVNDAAESNQLADVTNGIYVRVTGQLKGFQGKKQIVAFSVKPVTDFNEIAYHFIECIYVHLYNVKLQQISGSVHPQTIPGMSNSFQNGPMGYQTPISNKFPAYLVDAGSDFDQMVLAIFHEPENLANESGVHVDTIVERLGVPRNKVMASINYHTDNGNIYSTIDDYHYKSTING</sequence>
<evidence type="ECO:0000313" key="1">
    <source>
        <dbReference type="EMBL" id="KAJ8640235.1"/>
    </source>
</evidence>
<gene>
    <name evidence="1" type="ORF">MRB53_016929</name>
</gene>
<reference evidence="1 2" key="1">
    <citation type="journal article" date="2022" name="Hortic Res">
        <title>A haplotype resolved chromosomal level avocado genome allows analysis of novel avocado genes.</title>
        <authorList>
            <person name="Nath O."/>
            <person name="Fletcher S.J."/>
            <person name="Hayward A."/>
            <person name="Shaw L.M."/>
            <person name="Masouleh A.K."/>
            <person name="Furtado A."/>
            <person name="Henry R.J."/>
            <person name="Mitter N."/>
        </authorList>
    </citation>
    <scope>NUCLEOTIDE SEQUENCE [LARGE SCALE GENOMIC DNA]</scope>
    <source>
        <strain evidence="2">cv. Hass</strain>
    </source>
</reference>
<evidence type="ECO:0000313" key="2">
    <source>
        <dbReference type="Proteomes" id="UP001234297"/>
    </source>
</evidence>
<keyword evidence="2" id="KW-1185">Reference proteome</keyword>